<dbReference type="EMBL" id="DVGA01000041">
    <property type="protein sequence ID" value="HIQ78399.1"/>
    <property type="molecule type" value="Genomic_DNA"/>
</dbReference>
<evidence type="ECO:0000313" key="1">
    <source>
        <dbReference type="EMBL" id="HIQ78399.1"/>
    </source>
</evidence>
<dbReference type="Pfam" id="PF07873">
    <property type="entry name" value="YabP"/>
    <property type="match status" value="1"/>
</dbReference>
<evidence type="ECO:0000313" key="2">
    <source>
        <dbReference type="Proteomes" id="UP000824262"/>
    </source>
</evidence>
<name>A0A9D0ZDQ3_9FIRM</name>
<dbReference type="AlphaFoldDB" id="A0A9D0ZDQ3"/>
<organism evidence="1 2">
    <name type="scientific">Candidatus Scatomorpha intestinavium</name>
    <dbReference type="NCBI Taxonomy" id="2840922"/>
    <lineage>
        <taxon>Bacteria</taxon>
        <taxon>Bacillati</taxon>
        <taxon>Bacillota</taxon>
        <taxon>Clostridia</taxon>
        <taxon>Eubacteriales</taxon>
        <taxon>Candidatus Scatomorpha</taxon>
    </lineage>
</organism>
<dbReference type="Proteomes" id="UP000824262">
    <property type="component" value="Unassembled WGS sequence"/>
</dbReference>
<proteinExistence type="predicted"/>
<reference evidence="1" key="2">
    <citation type="journal article" date="2021" name="PeerJ">
        <title>Extensive microbial diversity within the chicken gut microbiome revealed by metagenomics and culture.</title>
        <authorList>
            <person name="Gilroy R."/>
            <person name="Ravi A."/>
            <person name="Getino M."/>
            <person name="Pursley I."/>
            <person name="Horton D.L."/>
            <person name="Alikhan N.F."/>
            <person name="Baker D."/>
            <person name="Gharbi K."/>
            <person name="Hall N."/>
            <person name="Watson M."/>
            <person name="Adriaenssens E.M."/>
            <person name="Foster-Nyarko E."/>
            <person name="Jarju S."/>
            <person name="Secka A."/>
            <person name="Antonio M."/>
            <person name="Oren A."/>
            <person name="Chaudhuri R.R."/>
            <person name="La Ragione R."/>
            <person name="Hildebrand F."/>
            <person name="Pallen M.J."/>
        </authorList>
    </citation>
    <scope>NUCLEOTIDE SEQUENCE</scope>
    <source>
        <strain evidence="1">ChiBcolR7-354</strain>
    </source>
</reference>
<accession>A0A9D0ZDQ3</accession>
<comment type="caution">
    <text evidence="1">The sequence shown here is derived from an EMBL/GenBank/DDBJ whole genome shotgun (WGS) entry which is preliminary data.</text>
</comment>
<protein>
    <submittedName>
        <fullName evidence="1">YabP/YqfC family sporulation protein</fullName>
    </submittedName>
</protein>
<sequence length="88" mass="9579">MSARAFREEIADRLDLPAEAAGLLKLTLLGSSRALVESHRGISLYSRECIEVKGKGTLARIRGEGLSLAAMDRDALLIRGRILCVEID</sequence>
<dbReference type="InterPro" id="IPR022476">
    <property type="entry name" value="Spore_YabP/YqfC"/>
</dbReference>
<reference evidence="1" key="1">
    <citation type="submission" date="2020-10" db="EMBL/GenBank/DDBJ databases">
        <authorList>
            <person name="Gilroy R."/>
        </authorList>
    </citation>
    <scope>NUCLEOTIDE SEQUENCE</scope>
    <source>
        <strain evidence="1">ChiBcolR7-354</strain>
    </source>
</reference>
<gene>
    <name evidence="1" type="ORF">IAB77_03975</name>
</gene>